<proteinExistence type="predicted"/>
<dbReference type="Proteomes" id="UP000245998">
    <property type="component" value="Unassembled WGS sequence"/>
</dbReference>
<gene>
    <name evidence="1" type="ORF">DCC39_10330</name>
</gene>
<dbReference type="OrthoDB" id="9917807at2"/>
<evidence type="ECO:0000313" key="2">
    <source>
        <dbReference type="Proteomes" id="UP000245998"/>
    </source>
</evidence>
<dbReference type="AlphaFoldDB" id="A0A2U1K0Q8"/>
<comment type="caution">
    <text evidence="1">The sequence shown here is derived from an EMBL/GenBank/DDBJ whole genome shotgun (WGS) entry which is preliminary data.</text>
</comment>
<reference evidence="1 2" key="1">
    <citation type="submission" date="2018-04" db="EMBL/GenBank/DDBJ databases">
        <title>Camelliibacillus theae gen. nov., sp. nov., isolated from Pu'er tea.</title>
        <authorList>
            <person name="Niu L."/>
        </authorList>
    </citation>
    <scope>NUCLEOTIDE SEQUENCE [LARGE SCALE GENOMIC DNA]</scope>
    <source>
        <strain evidence="1 2">T8</strain>
    </source>
</reference>
<evidence type="ECO:0000313" key="1">
    <source>
        <dbReference type="EMBL" id="PWA11086.1"/>
    </source>
</evidence>
<organism evidence="1 2">
    <name type="scientific">Pueribacillus theae</name>
    <dbReference type="NCBI Taxonomy" id="2171751"/>
    <lineage>
        <taxon>Bacteria</taxon>
        <taxon>Bacillati</taxon>
        <taxon>Bacillota</taxon>
        <taxon>Bacilli</taxon>
        <taxon>Bacillales</taxon>
        <taxon>Bacillaceae</taxon>
        <taxon>Pueribacillus</taxon>
    </lineage>
</organism>
<dbReference type="EMBL" id="QCZG01000019">
    <property type="protein sequence ID" value="PWA11086.1"/>
    <property type="molecule type" value="Genomic_DNA"/>
</dbReference>
<accession>A0A2U1K0Q8</accession>
<name>A0A2U1K0Q8_9BACI</name>
<keyword evidence="2" id="KW-1185">Reference proteome</keyword>
<protein>
    <submittedName>
        <fullName evidence="1">Uncharacterized protein</fullName>
    </submittedName>
</protein>
<sequence length="144" mass="16902">MKAASGVQENHKRIVAIDPGKSNGFAFFEGEELHLSGVFMNIPEAIERMFYLIDYYSPDELVIESFRLYPWKAKQQFWSDFETPEIIGVLKHWAWNRELPVIMQPASNKQPFPDERLRKMNVYVTNGHARDAIRHGLYRVRFGK</sequence>
<dbReference type="RefSeq" id="WP_116554818.1">
    <property type="nucleotide sequence ID" value="NZ_QCZG01000019.1"/>
</dbReference>